<accession>A0ABQ3EC87</accession>
<evidence type="ECO:0000313" key="4">
    <source>
        <dbReference type="Proteomes" id="UP000646745"/>
    </source>
</evidence>
<keyword evidence="4" id="KW-1185">Reference proteome</keyword>
<dbReference type="Proteomes" id="UP000646745">
    <property type="component" value="Unassembled WGS sequence"/>
</dbReference>
<dbReference type="Gene3D" id="3.40.50.300">
    <property type="entry name" value="P-loop containing nucleotide triphosphate hydrolases"/>
    <property type="match status" value="1"/>
</dbReference>
<evidence type="ECO:0000259" key="2">
    <source>
        <dbReference type="Pfam" id="PF20469"/>
    </source>
</evidence>
<dbReference type="RefSeq" id="WP_189446015.1">
    <property type="nucleotide sequence ID" value="NZ_BMZI01000008.1"/>
</dbReference>
<dbReference type="PANTHER" id="PTHR43581">
    <property type="entry name" value="ATP/GTP PHOSPHATASE"/>
    <property type="match status" value="1"/>
</dbReference>
<name>A0ABQ3EC87_9GAMM</name>
<dbReference type="PANTHER" id="PTHR43581:SF4">
    <property type="entry name" value="ATP_GTP PHOSPHATASE"/>
    <property type="match status" value="1"/>
</dbReference>
<dbReference type="Pfam" id="PF13175">
    <property type="entry name" value="AAA_15"/>
    <property type="match status" value="1"/>
</dbReference>
<evidence type="ECO:0000313" key="3">
    <source>
        <dbReference type="EMBL" id="GHB33013.1"/>
    </source>
</evidence>
<organism evidence="3 4">
    <name type="scientific">Salinicola rhizosphaerae</name>
    <dbReference type="NCBI Taxonomy" id="1443141"/>
    <lineage>
        <taxon>Bacteria</taxon>
        <taxon>Pseudomonadati</taxon>
        <taxon>Pseudomonadota</taxon>
        <taxon>Gammaproteobacteria</taxon>
        <taxon>Oceanospirillales</taxon>
        <taxon>Halomonadaceae</taxon>
        <taxon>Salinicola</taxon>
    </lineage>
</organism>
<dbReference type="InterPro" id="IPR051396">
    <property type="entry name" value="Bact_Antivir_Def_Nuclease"/>
</dbReference>
<dbReference type="CDD" id="cd00267">
    <property type="entry name" value="ABC_ATPase"/>
    <property type="match status" value="1"/>
</dbReference>
<protein>
    <submittedName>
        <fullName evidence="3">ATP-dependent endonuclease</fullName>
    </submittedName>
</protein>
<evidence type="ECO:0000259" key="1">
    <source>
        <dbReference type="Pfam" id="PF13175"/>
    </source>
</evidence>
<feature type="domain" description="OLD protein-like TOPRIM" evidence="2">
    <location>
        <begin position="391"/>
        <end position="457"/>
    </location>
</feature>
<dbReference type="GO" id="GO:0004519">
    <property type="term" value="F:endonuclease activity"/>
    <property type="evidence" value="ECO:0007669"/>
    <property type="project" value="UniProtKB-KW"/>
</dbReference>
<reference evidence="4" key="1">
    <citation type="journal article" date="2019" name="Int. J. Syst. Evol. Microbiol.">
        <title>The Global Catalogue of Microorganisms (GCM) 10K type strain sequencing project: providing services to taxonomists for standard genome sequencing and annotation.</title>
        <authorList>
            <consortium name="The Broad Institute Genomics Platform"/>
            <consortium name="The Broad Institute Genome Sequencing Center for Infectious Disease"/>
            <person name="Wu L."/>
            <person name="Ma J."/>
        </authorList>
    </citation>
    <scope>NUCLEOTIDE SEQUENCE [LARGE SCALE GENOMIC DNA]</scope>
    <source>
        <strain evidence="4">KCTC 32998</strain>
    </source>
</reference>
<dbReference type="InterPro" id="IPR027417">
    <property type="entry name" value="P-loop_NTPase"/>
</dbReference>
<keyword evidence="3" id="KW-0378">Hydrolase</keyword>
<keyword evidence="3" id="KW-0540">Nuclease</keyword>
<comment type="caution">
    <text evidence="3">The sequence shown here is derived from an EMBL/GenBank/DDBJ whole genome shotgun (WGS) entry which is preliminary data.</text>
</comment>
<keyword evidence="3" id="KW-0255">Endonuclease</keyword>
<feature type="domain" description="Endonuclease GajA/Old nuclease/RecF-like AAA" evidence="1">
    <location>
        <begin position="5"/>
        <end position="338"/>
    </location>
</feature>
<dbReference type="InterPro" id="IPR034139">
    <property type="entry name" value="TOPRIM_OLD"/>
</dbReference>
<sequence>MTSFISSVSIDNYRSFSQECRVALGPLSSLVGYNNAGKSNILNAIEWLVSNGSLSEQDFNKKDSAVVVFAEIKNISNQSLARLGDTHRRRVEKYINQEKLLIKRSQEEPGTKATANKLALYNPEEEIWDENPSGIDAAIKRLFPDVIRINAMDDAAADASKAKTSSTIGKLLKEVSGSIIDRHQQEVDSSLGVVRGQLSAEGVDRFAALNEIDERMNASVASFFPRVSVKLDIPVPDMEELFGSGTIKIYEDDAEIGRPIQYYGHGSQRSVQMALIKLLADIRASSQNEDNPAPRLLLIDEPELYLHPFAIDVLFEAFKILAESGYQVVYSTHSGQLIDKSIAPSVVLVRKSADLGTYVRKPLTEAVHEVVNKPEHLQEVIYSLSQATQIFFSEKVLVVEGKTEQRLIPLLYRFFNGKVLGVNHIGITGLAGKDLIPKAHRVLSAMDIPSKFVADLDFAFKLASASEFLSSEDVSYKALLAILKDLETRGSILLDDKGHPKSKKAPCTAEEAYHILATTDGASEHIERIHDKLLEYNIWVWPLGSIEHHIGNDSKDELGLIRYMEKLRTHGVEATCPDPGGICRFISWIDEK</sequence>
<dbReference type="Pfam" id="PF20469">
    <property type="entry name" value="OLD-like_TOPRIM"/>
    <property type="match status" value="1"/>
</dbReference>
<proteinExistence type="predicted"/>
<gene>
    <name evidence="3" type="ORF">GCM10009038_34970</name>
</gene>
<dbReference type="SUPFAM" id="SSF52540">
    <property type="entry name" value="P-loop containing nucleoside triphosphate hydrolases"/>
    <property type="match status" value="1"/>
</dbReference>
<dbReference type="InterPro" id="IPR041685">
    <property type="entry name" value="AAA_GajA/Old/RecF-like"/>
</dbReference>
<dbReference type="EMBL" id="BMZI01000008">
    <property type="protein sequence ID" value="GHB33013.1"/>
    <property type="molecule type" value="Genomic_DNA"/>
</dbReference>